<proteinExistence type="predicted"/>
<organism evidence="4 5">
    <name type="scientific">Candidatus Woesebacteria bacterium RIFCSPHIGHO2_01_FULL_38_9b</name>
    <dbReference type="NCBI Taxonomy" id="1802493"/>
    <lineage>
        <taxon>Bacteria</taxon>
        <taxon>Candidatus Woeseibacteriota</taxon>
    </lineage>
</organism>
<feature type="compositionally biased region" description="Polar residues" evidence="2">
    <location>
        <begin position="50"/>
        <end position="62"/>
    </location>
</feature>
<dbReference type="Gene3D" id="3.90.70.10">
    <property type="entry name" value="Cysteine proteinases"/>
    <property type="match status" value="1"/>
</dbReference>
<evidence type="ECO:0000313" key="4">
    <source>
        <dbReference type="EMBL" id="OGM21897.1"/>
    </source>
</evidence>
<dbReference type="GO" id="GO:0005524">
    <property type="term" value="F:ATP binding"/>
    <property type="evidence" value="ECO:0007669"/>
    <property type="project" value="InterPro"/>
</dbReference>
<feature type="domain" description="Peptidase C39" evidence="3">
    <location>
        <begin position="85"/>
        <end position="224"/>
    </location>
</feature>
<dbReference type="AlphaFoldDB" id="A0A1F7Y3J1"/>
<gene>
    <name evidence="4" type="ORF">A2863_02280</name>
</gene>
<keyword evidence="1" id="KW-0802">TPR repeat</keyword>
<comment type="caution">
    <text evidence="4">The sequence shown here is derived from an EMBL/GenBank/DDBJ whole genome shotgun (WGS) entry which is preliminary data.</text>
</comment>
<dbReference type="Proteomes" id="UP000178750">
    <property type="component" value="Unassembled WGS sequence"/>
</dbReference>
<evidence type="ECO:0000259" key="3">
    <source>
        <dbReference type="PROSITE" id="PS50990"/>
    </source>
</evidence>
<evidence type="ECO:0000256" key="2">
    <source>
        <dbReference type="SAM" id="MobiDB-lite"/>
    </source>
</evidence>
<feature type="region of interest" description="Disordered" evidence="2">
    <location>
        <begin position="42"/>
        <end position="62"/>
    </location>
</feature>
<dbReference type="Pfam" id="PF13181">
    <property type="entry name" value="TPR_8"/>
    <property type="match status" value="1"/>
</dbReference>
<dbReference type="EMBL" id="MGGF01000021">
    <property type="protein sequence ID" value="OGM21897.1"/>
    <property type="molecule type" value="Genomic_DNA"/>
</dbReference>
<protein>
    <recommendedName>
        <fullName evidence="3">Peptidase C39 domain-containing protein</fullName>
    </recommendedName>
</protein>
<evidence type="ECO:0000313" key="5">
    <source>
        <dbReference type="Proteomes" id="UP000178750"/>
    </source>
</evidence>
<name>A0A1F7Y3J1_9BACT</name>
<dbReference type="Gene3D" id="1.25.40.10">
    <property type="entry name" value="Tetratricopeptide repeat domain"/>
    <property type="match status" value="1"/>
</dbReference>
<dbReference type="Pfam" id="PF13529">
    <property type="entry name" value="Peptidase_C39_2"/>
    <property type="match status" value="1"/>
</dbReference>
<dbReference type="PROSITE" id="PS50990">
    <property type="entry name" value="PEPTIDASE_C39"/>
    <property type="match status" value="1"/>
</dbReference>
<dbReference type="GO" id="GO:0006508">
    <property type="term" value="P:proteolysis"/>
    <property type="evidence" value="ECO:0007669"/>
    <property type="project" value="InterPro"/>
</dbReference>
<sequence>MARKLLITAFLVLIITTGAVFIWRSRPKPAIETKFVQNVENRSENLDAGNGNNEVTNENSEGGKSVEVIQAGDYALLDNPKHTYQTFNNCGPATLSMILSWYGKNVSQKELGDKMRPFQIASGDNDDKTIFTYEFVDWAKEYGLEAAGRVNGDIDLLKTFTANGIPVVVKTWLHPNEDIGHFRIVRGFDESKQVIIQDDSYEGPNKKISYYDFLSMWQPFNYAYVIVYKSDQKDLVEAIIGNEIDEMITWENSLDRAKKESQLDPENVYPVFNTAAAYYHLGDYNNSVSAFEKVEDKLPKRMLWYQIEPILAYQKLGNYDRVYQIIDKVLNNGNRAYSELYQIRGEIYLAQGNNDAARREFELAIQYNKFFKPAQKAINPF</sequence>
<dbReference type="InterPro" id="IPR011990">
    <property type="entry name" value="TPR-like_helical_dom_sf"/>
</dbReference>
<dbReference type="InterPro" id="IPR039564">
    <property type="entry name" value="Peptidase_C39-like"/>
</dbReference>
<dbReference type="InterPro" id="IPR005074">
    <property type="entry name" value="Peptidase_C39"/>
</dbReference>
<accession>A0A1F7Y3J1</accession>
<dbReference type="SUPFAM" id="SSF48452">
    <property type="entry name" value="TPR-like"/>
    <property type="match status" value="1"/>
</dbReference>
<dbReference type="GO" id="GO:0008233">
    <property type="term" value="F:peptidase activity"/>
    <property type="evidence" value="ECO:0007669"/>
    <property type="project" value="InterPro"/>
</dbReference>
<dbReference type="GO" id="GO:0016020">
    <property type="term" value="C:membrane"/>
    <property type="evidence" value="ECO:0007669"/>
    <property type="project" value="InterPro"/>
</dbReference>
<dbReference type="InterPro" id="IPR019734">
    <property type="entry name" value="TPR_rpt"/>
</dbReference>
<dbReference type="PROSITE" id="PS50005">
    <property type="entry name" value="TPR"/>
    <property type="match status" value="1"/>
</dbReference>
<reference evidence="4 5" key="1">
    <citation type="journal article" date="2016" name="Nat. Commun.">
        <title>Thousands of microbial genomes shed light on interconnected biogeochemical processes in an aquifer system.</title>
        <authorList>
            <person name="Anantharaman K."/>
            <person name="Brown C.T."/>
            <person name="Hug L.A."/>
            <person name="Sharon I."/>
            <person name="Castelle C.J."/>
            <person name="Probst A.J."/>
            <person name="Thomas B.C."/>
            <person name="Singh A."/>
            <person name="Wilkins M.J."/>
            <person name="Karaoz U."/>
            <person name="Brodie E.L."/>
            <person name="Williams K.H."/>
            <person name="Hubbard S.S."/>
            <person name="Banfield J.F."/>
        </authorList>
    </citation>
    <scope>NUCLEOTIDE SEQUENCE [LARGE SCALE GENOMIC DNA]</scope>
</reference>
<evidence type="ECO:0000256" key="1">
    <source>
        <dbReference type="PROSITE-ProRule" id="PRU00339"/>
    </source>
</evidence>
<feature type="repeat" description="TPR" evidence="1">
    <location>
        <begin position="338"/>
        <end position="371"/>
    </location>
</feature>
<dbReference type="SMART" id="SM00028">
    <property type="entry name" value="TPR"/>
    <property type="match status" value="2"/>
</dbReference>